<dbReference type="GO" id="GO:0045182">
    <property type="term" value="F:translation regulator activity"/>
    <property type="evidence" value="ECO:0007669"/>
    <property type="project" value="TreeGrafter"/>
</dbReference>
<evidence type="ECO:0000313" key="6">
    <source>
        <dbReference type="EMBL" id="CAE0264031.1"/>
    </source>
</evidence>
<keyword evidence="1" id="KW-0694">RNA-binding</keyword>
<dbReference type="PANTHER" id="PTHR10603">
    <property type="entry name" value="FRAGILE X MENTAL RETARDATION SYNDROME-RELATED PROTEIN"/>
    <property type="match status" value="1"/>
</dbReference>
<evidence type="ECO:0000313" key="8">
    <source>
        <dbReference type="EMBL" id="CAE0264064.1"/>
    </source>
</evidence>
<dbReference type="GO" id="GO:0051028">
    <property type="term" value="P:mRNA transport"/>
    <property type="evidence" value="ECO:0007669"/>
    <property type="project" value="TreeGrafter"/>
</dbReference>
<dbReference type="Gene3D" id="3.30.1370.10">
    <property type="entry name" value="K Homology domain, type 1"/>
    <property type="match status" value="2"/>
</dbReference>
<feature type="region of interest" description="Disordered" evidence="3">
    <location>
        <begin position="246"/>
        <end position="321"/>
    </location>
</feature>
<evidence type="ECO:0000313" key="5">
    <source>
        <dbReference type="EMBL" id="CAE0264006.1"/>
    </source>
</evidence>
<dbReference type="SUPFAM" id="SSF54791">
    <property type="entry name" value="Eukaryotic type KH-domain (KH-domain type I)"/>
    <property type="match status" value="2"/>
</dbReference>
<dbReference type="InterPro" id="IPR036612">
    <property type="entry name" value="KH_dom_type_1_sf"/>
</dbReference>
<feature type="domain" description="K Homology" evidence="4">
    <location>
        <begin position="169"/>
        <end position="232"/>
    </location>
</feature>
<name>A0A7S3LTT2_9EUKA</name>
<dbReference type="PROSITE" id="PS50084">
    <property type="entry name" value="KH_TYPE_1"/>
    <property type="match status" value="2"/>
</dbReference>
<dbReference type="EMBL" id="HBIB01040470">
    <property type="protein sequence ID" value="CAE0264040.1"/>
    <property type="molecule type" value="Transcribed_RNA"/>
</dbReference>
<feature type="domain" description="K Homology" evidence="4">
    <location>
        <begin position="102"/>
        <end position="168"/>
    </location>
</feature>
<evidence type="ECO:0000259" key="4">
    <source>
        <dbReference type="SMART" id="SM00322"/>
    </source>
</evidence>
<dbReference type="InterPro" id="IPR040148">
    <property type="entry name" value="FMR1"/>
</dbReference>
<feature type="coiled-coil region" evidence="2">
    <location>
        <begin position="72"/>
        <end position="99"/>
    </location>
</feature>
<dbReference type="GO" id="GO:0043488">
    <property type="term" value="P:regulation of mRNA stability"/>
    <property type="evidence" value="ECO:0007669"/>
    <property type="project" value="TreeGrafter"/>
</dbReference>
<dbReference type="GO" id="GO:0003730">
    <property type="term" value="F:mRNA 3'-UTR binding"/>
    <property type="evidence" value="ECO:0007669"/>
    <property type="project" value="TreeGrafter"/>
</dbReference>
<dbReference type="SMART" id="SM00322">
    <property type="entry name" value="KH"/>
    <property type="match status" value="2"/>
</dbReference>
<dbReference type="EMBL" id="HBIB01040459">
    <property type="protein sequence ID" value="CAE0264031.1"/>
    <property type="molecule type" value="Transcribed_RNA"/>
</dbReference>
<dbReference type="Pfam" id="PF00013">
    <property type="entry name" value="KH_1"/>
    <property type="match status" value="2"/>
</dbReference>
<evidence type="ECO:0000256" key="3">
    <source>
        <dbReference type="SAM" id="MobiDB-lite"/>
    </source>
</evidence>
<organism evidence="7">
    <name type="scientific">Palpitomonas bilix</name>
    <dbReference type="NCBI Taxonomy" id="652834"/>
    <lineage>
        <taxon>Eukaryota</taxon>
        <taxon>Eukaryota incertae sedis</taxon>
    </lineage>
</organism>
<dbReference type="EMBL" id="HBIB01040425">
    <property type="protein sequence ID" value="CAE0264006.1"/>
    <property type="molecule type" value="Transcribed_RNA"/>
</dbReference>
<dbReference type="InterPro" id="IPR004088">
    <property type="entry name" value="KH_dom_type_1"/>
</dbReference>
<evidence type="ECO:0000256" key="2">
    <source>
        <dbReference type="SAM" id="Coils"/>
    </source>
</evidence>
<proteinExistence type="predicted"/>
<dbReference type="PANTHER" id="PTHR10603:SF7">
    <property type="entry name" value="FRAGILE X MESSENGER RIBONUCLEOPROTEIN 1 HOMOLOG"/>
    <property type="match status" value="1"/>
</dbReference>
<evidence type="ECO:0000256" key="1">
    <source>
        <dbReference type="PROSITE-ProRule" id="PRU00117"/>
    </source>
</evidence>
<feature type="compositionally biased region" description="Basic and acidic residues" evidence="3">
    <location>
        <begin position="260"/>
        <end position="273"/>
    </location>
</feature>
<dbReference type="GO" id="GO:0005634">
    <property type="term" value="C:nucleus"/>
    <property type="evidence" value="ECO:0007669"/>
    <property type="project" value="TreeGrafter"/>
</dbReference>
<evidence type="ECO:0000313" key="7">
    <source>
        <dbReference type="EMBL" id="CAE0264040.1"/>
    </source>
</evidence>
<dbReference type="GO" id="GO:0045727">
    <property type="term" value="P:positive regulation of translation"/>
    <property type="evidence" value="ECO:0007669"/>
    <property type="project" value="TreeGrafter"/>
</dbReference>
<dbReference type="GO" id="GO:0010494">
    <property type="term" value="C:cytoplasmic stress granule"/>
    <property type="evidence" value="ECO:0007669"/>
    <property type="project" value="TreeGrafter"/>
</dbReference>
<reference evidence="7" key="1">
    <citation type="submission" date="2021-01" db="EMBL/GenBank/DDBJ databases">
        <authorList>
            <person name="Corre E."/>
            <person name="Pelletier E."/>
            <person name="Niang G."/>
            <person name="Scheremetjew M."/>
            <person name="Finn R."/>
            <person name="Kale V."/>
            <person name="Holt S."/>
            <person name="Cochrane G."/>
            <person name="Meng A."/>
            <person name="Brown T."/>
            <person name="Cohen L."/>
        </authorList>
    </citation>
    <scope>NUCLEOTIDE SEQUENCE</scope>
    <source>
        <strain evidence="7">NIES-2562</strain>
    </source>
</reference>
<sequence length="321" mass="35880">MVTESSHAILLSKKKSYPVQQNLRSWLESEPAVLEKVRRDASLVSLSYRKGSIVGIGKKDKLESAALLLEIHLKHQMELERLRVEKQKLSAKLEEQRKKVESGFRVEFGIERSLIGLAVGKGGSNIKRVKQETGVDVIKINNDDEVIIIIGKDEQCVNEARMQLEFVSVEYDVPEGSAGALIGKKGENIKKITAKSKVERIKFRDSSSTKLEILGTRRACEDAKMIIDADLQFMREREALDRETGEIARELHRVSTGYNDHGRGEDGRKRPEGPRSAQVQQNGGSRVGKALPKRDQQPRSRRNNAGREGAVPMSSGSEQTQ</sequence>
<accession>A0A7S3LTT2</accession>
<dbReference type="InterPro" id="IPR004087">
    <property type="entry name" value="KH_dom"/>
</dbReference>
<dbReference type="AlphaFoldDB" id="A0A7S3LTT2"/>
<dbReference type="CDD" id="cd00105">
    <property type="entry name" value="KH-I"/>
    <property type="match status" value="1"/>
</dbReference>
<gene>
    <name evidence="5" type="ORF">PBIL07802_LOCUS26309</name>
    <name evidence="6" type="ORF">PBIL07802_LOCUS26334</name>
    <name evidence="7" type="ORF">PBIL07802_LOCUS26343</name>
    <name evidence="8" type="ORF">PBIL07802_LOCUS26367</name>
</gene>
<dbReference type="EMBL" id="HBIB01040503">
    <property type="protein sequence ID" value="CAE0264064.1"/>
    <property type="molecule type" value="Transcribed_RNA"/>
</dbReference>
<protein>
    <recommendedName>
        <fullName evidence="4">K Homology domain-containing protein</fullName>
    </recommendedName>
</protein>
<keyword evidence="2" id="KW-0175">Coiled coil</keyword>
<dbReference type="GO" id="GO:0048513">
    <property type="term" value="P:animal organ development"/>
    <property type="evidence" value="ECO:0007669"/>
    <property type="project" value="TreeGrafter"/>
</dbReference>